<name>A0A1R1X6P8_9FUNG</name>
<reference evidence="1 3" key="1">
    <citation type="submission" date="2017-01" db="EMBL/GenBank/DDBJ databases">
        <authorList>
            <person name="Mah S.A."/>
            <person name="Swanson W.J."/>
            <person name="Moy G.W."/>
            <person name="Vacquier V.D."/>
        </authorList>
    </citation>
    <scope>NUCLEOTIDE SEQUENCE [LARGE SCALE GENOMIC DNA]</scope>
    <source>
        <strain evidence="1 3">GSMNP</strain>
    </source>
</reference>
<dbReference type="EMBL" id="LSSN01001488">
    <property type="protein sequence ID" value="OMJ19435.1"/>
    <property type="molecule type" value="Genomic_DNA"/>
</dbReference>
<evidence type="ECO:0000313" key="1">
    <source>
        <dbReference type="EMBL" id="OMJ10311.1"/>
    </source>
</evidence>
<dbReference type="Proteomes" id="UP000187283">
    <property type="component" value="Unassembled WGS sequence"/>
</dbReference>
<dbReference type="EMBL" id="LSSN01005062">
    <property type="protein sequence ID" value="OMJ10311.1"/>
    <property type="molecule type" value="Genomic_DNA"/>
</dbReference>
<protein>
    <submittedName>
        <fullName evidence="1">Uncharacterized protein</fullName>
    </submittedName>
</protein>
<gene>
    <name evidence="1" type="ORF">AYI70_g10402</name>
    <name evidence="2" type="ORF">AYI70_g4737</name>
</gene>
<organism evidence="1 3">
    <name type="scientific">Smittium culicis</name>
    <dbReference type="NCBI Taxonomy" id="133412"/>
    <lineage>
        <taxon>Eukaryota</taxon>
        <taxon>Fungi</taxon>
        <taxon>Fungi incertae sedis</taxon>
        <taxon>Zoopagomycota</taxon>
        <taxon>Kickxellomycotina</taxon>
        <taxon>Harpellomycetes</taxon>
        <taxon>Harpellales</taxon>
        <taxon>Legeriomycetaceae</taxon>
        <taxon>Smittium</taxon>
    </lineage>
</organism>
<dbReference type="AlphaFoldDB" id="A0A1R1X6P8"/>
<proteinExistence type="predicted"/>
<comment type="caution">
    <text evidence="1">The sequence shown here is derived from an EMBL/GenBank/DDBJ whole genome shotgun (WGS) entry which is preliminary data.</text>
</comment>
<accession>A0A1R1X6P8</accession>
<evidence type="ECO:0000313" key="3">
    <source>
        <dbReference type="Proteomes" id="UP000187283"/>
    </source>
</evidence>
<sequence>MCTYFKNPDHWKYEWHQSQKTQKKFFIQELSNKENILENKNTDTTTIEKLGSVEKVLSENVVKESTIEVISIDTTPNVDMNLNKKVGKISETTKQYNKKSLSTKSDHSNAKDKLISRRDRYSSSNLRLLSKFLNNSGNIRSTLNKIQKVKN</sequence>
<keyword evidence="3" id="KW-1185">Reference proteome</keyword>
<evidence type="ECO:0000313" key="2">
    <source>
        <dbReference type="EMBL" id="OMJ19435.1"/>
    </source>
</evidence>